<organism evidence="5 6">
    <name type="scientific">Flavobacterium chilense</name>
    <dbReference type="NCBI Taxonomy" id="946677"/>
    <lineage>
        <taxon>Bacteria</taxon>
        <taxon>Pseudomonadati</taxon>
        <taxon>Bacteroidota</taxon>
        <taxon>Flavobacteriia</taxon>
        <taxon>Flavobacteriales</taxon>
        <taxon>Flavobacteriaceae</taxon>
        <taxon>Flavobacterium</taxon>
    </lineage>
</organism>
<sequence length="1432" mass="147491">MKKNKLLIVIILLGFLSFGMSYSSLIKENFVAPLVKKLAESEKKSVNTISTDKITKNKSNTFPAKEKSIDKTVVAATISLTNAVAVNGGGNALPGSQLDFTLTLTNTGIDDATGTTFQDILDSNLTLVPGSLKATPIAANDTYNCIGNVGITLNAAQGILSNDASPDGTPLSAVVLANPTHGTVSLSANGSFTYNPTAGYSGTDSFTYTLTSGSGKTGTGTVNIIISAPIFFVNSSVATNGNGTLASPFKTLDNATGTGSNPIFIYTGTGSSGTTLTLSANQKLVGQGATASLISILNIVVPTYSNALPSTGGTNPTFSVLNINSNNDIEGITLSGTNATIAGSNVGTLKVRDASINGGSAVAVNISSGGALDCIFKSISANGAPKGISVNNSTGSFQVTGTGTTAGSGGTIQNITNRGAEFISCSNISLKNMNFTNSTTSSAICSSPAVDNSSCNGSIHLKAVTGVTLDNISITGTNNAVGININNVTNFALSNSTLTNCGSNTTGSDVGGIYALNLGGTSSITNTNINDSWGRGFYAYNGILSQNPTLNMTVTGCQFKNSFNKANGGSNFIFQGYGSSSTTLTLKGNDFSNAKEYGLQLNFGGTSINTIQVGGNIITEGNTINAATISPGSNGLSLQAVSAATVNYNVINNIIKSSFSAGFTCNIGNQGTGTMKGRINSNIIDGAGIGSSCNGISVAAYEKTKHITEIKNNTITNVSTYGIVSESNDNNITNGNARMDATIQNNTINLVTNGYAHLAVISVAFSPSSTLISAANVGNNTTNSPVTGLGAATFDVLSQGANSQVILQGPTTPYSSGSGDRTAALTTYWNANNGAGPRTAIDEQGGGTIVPGIVLIPDNSLASKMAPPVNIEETPLITEAQNTNNLTNKPATQNSTAKNASGETISAGPFTLPAGKSTVITFSATINAANTLPANTCSVTNQASVSGSNFATVNSNITTTSIKPANATVTTDTQNITCLGSTTVTLNATCPLATTATWYTSLTGGTSFATGSSVTATPTVNNTTYCVACETAYCASDRVLVKTVTGTPSTSSTQTVTACGTYTWAEDGNTYTTSGTYTHTVGCDTKTLNLTITPPTSSAQTVSACGTYTWAEDGNTYTISGTYTHTVGCDTKTLNLTITPPTSSAQTVSACGTYTWVEDGNTYTTSGTYTHTVGCDTKTLNLTITPPTSSAQTVSVCDTYTWAEDGNTYTTSGTYTHTVGCDTKTLNLTITPSTSSAQTVSVCDTYTWAEDGNTYTTSGTYTHTVGCNTKTLNLTINNSSAIDNTVSLNSGLLTSNHLGATYQWYKCPNTLLTNETNQSYTPLTVGDYKVEITVGNCTVTSNCITVSSLAVEQFNQNEFKIYPNPSKGTVNIVTSYEGNYIIIDQSGKKIKSVNLDENVVNTIHLENVSDGIYIIKSISDSKVKAQKFFIKK</sequence>
<dbReference type="InterPro" id="IPR011050">
    <property type="entry name" value="Pectin_lyase_fold/virulence"/>
</dbReference>
<accession>A0A1M7CS15</accession>
<evidence type="ECO:0000259" key="4">
    <source>
        <dbReference type="Pfam" id="PF19081"/>
    </source>
</evidence>
<feature type="domain" description="Secretion system C-terminal sorting" evidence="3">
    <location>
        <begin position="1361"/>
        <end position="1430"/>
    </location>
</feature>
<dbReference type="Pfam" id="PF19081">
    <property type="entry name" value="Ig_7"/>
    <property type="match status" value="1"/>
</dbReference>
<evidence type="ECO:0000256" key="1">
    <source>
        <dbReference type="ARBA" id="ARBA00022729"/>
    </source>
</evidence>
<dbReference type="Pfam" id="PF17963">
    <property type="entry name" value="Big_9"/>
    <property type="match status" value="1"/>
</dbReference>
<dbReference type="Proteomes" id="UP000184028">
    <property type="component" value="Unassembled WGS sequence"/>
</dbReference>
<keyword evidence="6" id="KW-1185">Reference proteome</keyword>
<dbReference type="InterPro" id="IPR006626">
    <property type="entry name" value="PbH1"/>
</dbReference>
<feature type="compositionally biased region" description="Polar residues" evidence="2">
    <location>
        <begin position="882"/>
        <end position="904"/>
    </location>
</feature>
<dbReference type="Pfam" id="PF18962">
    <property type="entry name" value="Por_Secre_tail"/>
    <property type="match status" value="1"/>
</dbReference>
<gene>
    <name evidence="5" type="ORF">SAMN05444484_102271</name>
</gene>
<dbReference type="STRING" id="946677.SAMN05444484_102271"/>
<dbReference type="SMART" id="SM00710">
    <property type="entry name" value="PbH1"/>
    <property type="match status" value="11"/>
</dbReference>
<keyword evidence="1" id="KW-0732">Signal</keyword>
<evidence type="ECO:0000313" key="5">
    <source>
        <dbReference type="EMBL" id="SHL69873.1"/>
    </source>
</evidence>
<evidence type="ECO:0000256" key="2">
    <source>
        <dbReference type="SAM" id="MobiDB-lite"/>
    </source>
</evidence>
<name>A0A1M7CS15_9FLAO</name>
<dbReference type="InterPro" id="IPR026444">
    <property type="entry name" value="Secre_tail"/>
</dbReference>
<dbReference type="SUPFAM" id="SSF51126">
    <property type="entry name" value="Pectin lyase-like"/>
    <property type="match status" value="1"/>
</dbReference>
<reference evidence="6" key="1">
    <citation type="submission" date="2016-11" db="EMBL/GenBank/DDBJ databases">
        <authorList>
            <person name="Varghese N."/>
            <person name="Submissions S."/>
        </authorList>
    </citation>
    <scope>NUCLEOTIDE SEQUENCE [LARGE SCALE GENOMIC DNA]</scope>
    <source>
        <strain evidence="6">DSM 24724</strain>
    </source>
</reference>
<feature type="domain" description="Ig-like" evidence="4">
    <location>
        <begin position="964"/>
        <end position="1045"/>
    </location>
</feature>
<evidence type="ECO:0000313" key="6">
    <source>
        <dbReference type="Proteomes" id="UP000184028"/>
    </source>
</evidence>
<dbReference type="RefSeq" id="WP_083557683.1">
    <property type="nucleotide sequence ID" value="NZ_FRBT01000002.1"/>
</dbReference>
<evidence type="ECO:0000259" key="3">
    <source>
        <dbReference type="Pfam" id="PF18962"/>
    </source>
</evidence>
<dbReference type="EMBL" id="FRBT01000002">
    <property type="protein sequence ID" value="SHL69873.1"/>
    <property type="molecule type" value="Genomic_DNA"/>
</dbReference>
<feature type="region of interest" description="Disordered" evidence="2">
    <location>
        <begin position="882"/>
        <end position="908"/>
    </location>
</feature>
<protein>
    <submittedName>
        <fullName evidence="5">Por secretion system C-terminal sorting domain-containing protein</fullName>
    </submittedName>
</protein>
<proteinExistence type="predicted"/>
<dbReference type="InterPro" id="IPR047589">
    <property type="entry name" value="DUF11_rpt"/>
</dbReference>
<dbReference type="Gene3D" id="2.60.40.3440">
    <property type="match status" value="1"/>
</dbReference>
<dbReference type="InterPro" id="IPR044023">
    <property type="entry name" value="Ig_7"/>
</dbReference>
<dbReference type="NCBIfam" id="TIGR04183">
    <property type="entry name" value="Por_Secre_tail"/>
    <property type="match status" value="1"/>
</dbReference>
<dbReference type="NCBIfam" id="TIGR01451">
    <property type="entry name" value="B_ant_repeat"/>
    <property type="match status" value="1"/>
</dbReference>